<proteinExistence type="predicted"/>
<protein>
    <submittedName>
        <fullName evidence="2">Uncharacterized protein</fullName>
    </submittedName>
</protein>
<evidence type="ECO:0000256" key="1">
    <source>
        <dbReference type="SAM" id="MobiDB-lite"/>
    </source>
</evidence>
<comment type="caution">
    <text evidence="2">The sequence shown here is derived from an EMBL/GenBank/DDBJ whole genome shotgun (WGS) entry which is preliminary data.</text>
</comment>
<accession>A0AAV7F5R6</accession>
<dbReference type="AlphaFoldDB" id="A0AAV7F5R6"/>
<dbReference type="Proteomes" id="UP000825729">
    <property type="component" value="Unassembled WGS sequence"/>
</dbReference>
<sequence length="118" mass="13238">MQMDLNSLCWLQASSFSAIKIIGTGQGGREASHKAIKLKLCLLFFLILMPEMWYWERHGAGDGTSSIRIPELVDSLLLAKLPQNWSPERLGEKSEKPLGAPQPIIEPPHRVTVTRVEM</sequence>
<name>A0AAV7F5R6_ARIFI</name>
<gene>
    <name evidence="2" type="ORF">H6P81_000980</name>
</gene>
<evidence type="ECO:0000313" key="3">
    <source>
        <dbReference type="Proteomes" id="UP000825729"/>
    </source>
</evidence>
<evidence type="ECO:0000313" key="2">
    <source>
        <dbReference type="EMBL" id="KAG9456472.1"/>
    </source>
</evidence>
<organism evidence="2 3">
    <name type="scientific">Aristolochia fimbriata</name>
    <name type="common">White veined hardy Dutchman's pipe vine</name>
    <dbReference type="NCBI Taxonomy" id="158543"/>
    <lineage>
        <taxon>Eukaryota</taxon>
        <taxon>Viridiplantae</taxon>
        <taxon>Streptophyta</taxon>
        <taxon>Embryophyta</taxon>
        <taxon>Tracheophyta</taxon>
        <taxon>Spermatophyta</taxon>
        <taxon>Magnoliopsida</taxon>
        <taxon>Magnoliidae</taxon>
        <taxon>Piperales</taxon>
        <taxon>Aristolochiaceae</taxon>
        <taxon>Aristolochia</taxon>
    </lineage>
</organism>
<dbReference type="EMBL" id="JAINDJ010000002">
    <property type="protein sequence ID" value="KAG9456472.1"/>
    <property type="molecule type" value="Genomic_DNA"/>
</dbReference>
<feature type="region of interest" description="Disordered" evidence="1">
    <location>
        <begin position="87"/>
        <end position="106"/>
    </location>
</feature>
<keyword evidence="3" id="KW-1185">Reference proteome</keyword>
<reference evidence="2 3" key="1">
    <citation type="submission" date="2021-07" db="EMBL/GenBank/DDBJ databases">
        <title>The Aristolochia fimbriata genome: insights into angiosperm evolution, floral development and chemical biosynthesis.</title>
        <authorList>
            <person name="Jiao Y."/>
        </authorList>
    </citation>
    <scope>NUCLEOTIDE SEQUENCE [LARGE SCALE GENOMIC DNA]</scope>
    <source>
        <strain evidence="2">IBCAS-2021</strain>
        <tissue evidence="2">Leaf</tissue>
    </source>
</reference>